<dbReference type="AlphaFoldDB" id="A0A9K3JG59"/>
<dbReference type="PANTHER" id="PTHR36346">
    <property type="entry name" value="EXPRESSED PROTEIN"/>
    <property type="match status" value="1"/>
</dbReference>
<dbReference type="PANTHER" id="PTHR36346:SF2">
    <property type="entry name" value="EXPRESSED PROTEIN"/>
    <property type="match status" value="1"/>
</dbReference>
<comment type="caution">
    <text evidence="1">The sequence shown here is derived from an EMBL/GenBank/DDBJ whole genome shotgun (WGS) entry which is preliminary data.</text>
</comment>
<protein>
    <submittedName>
        <fullName evidence="1">Uncharacterized protein</fullName>
    </submittedName>
</protein>
<reference evidence="1" key="2">
    <citation type="submission" date="2020-06" db="EMBL/GenBank/DDBJ databases">
        <title>Helianthus annuus Genome sequencing and assembly Release 2.</title>
        <authorList>
            <person name="Gouzy J."/>
            <person name="Langlade N."/>
            <person name="Munos S."/>
        </authorList>
    </citation>
    <scope>NUCLEOTIDE SEQUENCE</scope>
    <source>
        <tissue evidence="1">Leaves</tissue>
    </source>
</reference>
<evidence type="ECO:0000313" key="1">
    <source>
        <dbReference type="EMBL" id="KAF5814366.1"/>
    </source>
</evidence>
<name>A0A9K3JG59_HELAN</name>
<gene>
    <name evidence="1" type="ORF">HanXRQr2_Chr03g0110271</name>
</gene>
<sequence>MSTMVNMWIGELTKLTDKIHLKKNHQQLPNFFIKSQTETDVQVEEHEALGITLTESEKTAPVVLKSPATEEWSEETVFWLMDRFAPC</sequence>
<proteinExistence type="predicted"/>
<evidence type="ECO:0000313" key="2">
    <source>
        <dbReference type="Proteomes" id="UP000215914"/>
    </source>
</evidence>
<dbReference type="Proteomes" id="UP000215914">
    <property type="component" value="Unassembled WGS sequence"/>
</dbReference>
<keyword evidence="2" id="KW-1185">Reference proteome</keyword>
<accession>A0A9K3JG59</accession>
<organism evidence="1 2">
    <name type="scientific">Helianthus annuus</name>
    <name type="common">Common sunflower</name>
    <dbReference type="NCBI Taxonomy" id="4232"/>
    <lineage>
        <taxon>Eukaryota</taxon>
        <taxon>Viridiplantae</taxon>
        <taxon>Streptophyta</taxon>
        <taxon>Embryophyta</taxon>
        <taxon>Tracheophyta</taxon>
        <taxon>Spermatophyta</taxon>
        <taxon>Magnoliopsida</taxon>
        <taxon>eudicotyledons</taxon>
        <taxon>Gunneridae</taxon>
        <taxon>Pentapetalae</taxon>
        <taxon>asterids</taxon>
        <taxon>campanulids</taxon>
        <taxon>Asterales</taxon>
        <taxon>Asteraceae</taxon>
        <taxon>Asteroideae</taxon>
        <taxon>Heliantheae alliance</taxon>
        <taxon>Heliantheae</taxon>
        <taxon>Helianthus</taxon>
    </lineage>
</organism>
<dbReference type="Gramene" id="mRNA:HanXRQr2_Chr03g0110271">
    <property type="protein sequence ID" value="CDS:HanXRQr2_Chr03g0110271.1"/>
    <property type="gene ID" value="HanXRQr2_Chr03g0110271"/>
</dbReference>
<reference evidence="1" key="1">
    <citation type="journal article" date="2017" name="Nature">
        <title>The sunflower genome provides insights into oil metabolism, flowering and Asterid evolution.</title>
        <authorList>
            <person name="Badouin H."/>
            <person name="Gouzy J."/>
            <person name="Grassa C.J."/>
            <person name="Murat F."/>
            <person name="Staton S.E."/>
            <person name="Cottret L."/>
            <person name="Lelandais-Briere C."/>
            <person name="Owens G.L."/>
            <person name="Carrere S."/>
            <person name="Mayjonade B."/>
            <person name="Legrand L."/>
            <person name="Gill N."/>
            <person name="Kane N.C."/>
            <person name="Bowers J.E."/>
            <person name="Hubner S."/>
            <person name="Bellec A."/>
            <person name="Berard A."/>
            <person name="Berges H."/>
            <person name="Blanchet N."/>
            <person name="Boniface M.C."/>
            <person name="Brunel D."/>
            <person name="Catrice O."/>
            <person name="Chaidir N."/>
            <person name="Claudel C."/>
            <person name="Donnadieu C."/>
            <person name="Faraut T."/>
            <person name="Fievet G."/>
            <person name="Helmstetter N."/>
            <person name="King M."/>
            <person name="Knapp S.J."/>
            <person name="Lai Z."/>
            <person name="Le Paslier M.C."/>
            <person name="Lippi Y."/>
            <person name="Lorenzon L."/>
            <person name="Mandel J.R."/>
            <person name="Marage G."/>
            <person name="Marchand G."/>
            <person name="Marquand E."/>
            <person name="Bret-Mestries E."/>
            <person name="Morien E."/>
            <person name="Nambeesan S."/>
            <person name="Nguyen T."/>
            <person name="Pegot-Espagnet P."/>
            <person name="Pouilly N."/>
            <person name="Raftis F."/>
            <person name="Sallet E."/>
            <person name="Schiex T."/>
            <person name="Thomas J."/>
            <person name="Vandecasteele C."/>
            <person name="Vares D."/>
            <person name="Vear F."/>
            <person name="Vautrin S."/>
            <person name="Crespi M."/>
            <person name="Mangin B."/>
            <person name="Burke J.M."/>
            <person name="Salse J."/>
            <person name="Munos S."/>
            <person name="Vincourt P."/>
            <person name="Rieseberg L.H."/>
            <person name="Langlade N.B."/>
        </authorList>
    </citation>
    <scope>NUCLEOTIDE SEQUENCE</scope>
    <source>
        <tissue evidence="1">Leaves</tissue>
    </source>
</reference>
<dbReference type="EMBL" id="MNCJ02000318">
    <property type="protein sequence ID" value="KAF5814366.1"/>
    <property type="molecule type" value="Genomic_DNA"/>
</dbReference>